<evidence type="ECO:0000256" key="3">
    <source>
        <dbReference type="SAM" id="MobiDB-lite"/>
    </source>
</evidence>
<evidence type="ECO:0000256" key="2">
    <source>
        <dbReference type="PROSITE-ProRule" id="PRU00117"/>
    </source>
</evidence>
<evidence type="ECO:0000313" key="5">
    <source>
        <dbReference type="EMBL" id="CBY15165.1"/>
    </source>
</evidence>
<proteinExistence type="predicted"/>
<keyword evidence="2" id="KW-0694">RNA-binding</keyword>
<evidence type="ECO:0000313" key="6">
    <source>
        <dbReference type="Proteomes" id="UP000001307"/>
    </source>
</evidence>
<evidence type="ECO:0000256" key="1">
    <source>
        <dbReference type="ARBA" id="ARBA00022737"/>
    </source>
</evidence>
<dbReference type="Pfam" id="PF00013">
    <property type="entry name" value="KH_1"/>
    <property type="match status" value="3"/>
</dbReference>
<dbReference type="Gene3D" id="3.30.1370.10">
    <property type="entry name" value="K Homology domain, type 1"/>
    <property type="match status" value="3"/>
</dbReference>
<keyword evidence="6" id="KW-1185">Reference proteome</keyword>
<organism evidence="5">
    <name type="scientific">Oikopleura dioica</name>
    <name type="common">Tunicate</name>
    <dbReference type="NCBI Taxonomy" id="34765"/>
    <lineage>
        <taxon>Eukaryota</taxon>
        <taxon>Metazoa</taxon>
        <taxon>Chordata</taxon>
        <taxon>Tunicata</taxon>
        <taxon>Appendicularia</taxon>
        <taxon>Copelata</taxon>
        <taxon>Oikopleuridae</taxon>
        <taxon>Oikopleura</taxon>
    </lineage>
</organism>
<dbReference type="InterPro" id="IPR036612">
    <property type="entry name" value="KH_dom_type_1_sf"/>
</dbReference>
<dbReference type="OrthoDB" id="9995375at2759"/>
<dbReference type="SMART" id="SM00322">
    <property type="entry name" value="KH"/>
    <property type="match status" value="3"/>
</dbReference>
<protein>
    <recommendedName>
        <fullName evidence="4">K Homology domain-containing protein</fullName>
    </recommendedName>
</protein>
<sequence>MEFPVDMGSDWRKESTSSSASNESGAENRPSRPNSEYPKGTSRTIYLPAERTGAVIGKNGRMKHLIKEVCNVWMSIKSEPFEHDVTKRVCVIRGPTVDNLDHAESLIKELLRERETTEKSIALNTSDDVGRVIGSGGSNIQVIKDKTGAFVYVDKENVPAQYAGKCIIRGNSVQVQAAEKRVLELLARRDNLLEQVGQFHRSSSNQSQVNSSPQQATLPQQVCQKMPTGSAQNNYETIGTNNSGNCNFSPMKQDHNGNYYDNAKTSDETAIGVWNSSSPERESSWNSRDNERELVKQSKKRIQDNILIPLNAVGMVIGKKGKNIKIIQETSGANVYIDKEYTGVTDSNALCVICGKSEQVEIAKEMIFEKLNQYNSSNAFPILDPSGSIIGTPPSDARSDGSSGINYHSPLSRSFNSLTISAFKGVLNFFSSLVKNNQRPRQLQLQQPAVSHQQQQARSYQKREALTPANHHYQNHAAILNNNSHPINQPMALSSAMPAPPIKTPDEPHSPNELGLNNLSLNILNNNNNDSSNSSWLDSDQFIKPDMFLPPPTRGHQLFDLDTKQNFMNFTSI</sequence>
<name>E4XZV3_OIKDI</name>
<accession>E4XZV3</accession>
<evidence type="ECO:0000259" key="4">
    <source>
        <dbReference type="SMART" id="SM00322"/>
    </source>
</evidence>
<dbReference type="EMBL" id="FN653435">
    <property type="protein sequence ID" value="CBY15165.1"/>
    <property type="molecule type" value="Genomic_DNA"/>
</dbReference>
<feature type="region of interest" description="Disordered" evidence="3">
    <location>
        <begin position="1"/>
        <end position="44"/>
    </location>
</feature>
<dbReference type="CDD" id="cd00105">
    <property type="entry name" value="KH-I"/>
    <property type="match status" value="2"/>
</dbReference>
<dbReference type="Proteomes" id="UP000001307">
    <property type="component" value="Unassembled WGS sequence"/>
</dbReference>
<dbReference type="SUPFAM" id="SSF54791">
    <property type="entry name" value="Eukaryotic type KH-domain (KH-domain type I)"/>
    <property type="match status" value="3"/>
</dbReference>
<feature type="domain" description="K Homology" evidence="4">
    <location>
        <begin position="300"/>
        <end position="372"/>
    </location>
</feature>
<dbReference type="PANTHER" id="PTHR10288">
    <property type="entry name" value="KH DOMAIN CONTAINING RNA BINDING PROTEIN"/>
    <property type="match status" value="1"/>
</dbReference>
<feature type="domain" description="K Homology" evidence="4">
    <location>
        <begin position="39"/>
        <end position="112"/>
    </location>
</feature>
<dbReference type="InterPro" id="IPR004087">
    <property type="entry name" value="KH_dom"/>
</dbReference>
<reference evidence="5" key="1">
    <citation type="journal article" date="2010" name="Science">
        <title>Plasticity of animal genome architecture unmasked by rapid evolution of a pelagic tunicate.</title>
        <authorList>
            <person name="Denoeud F."/>
            <person name="Henriet S."/>
            <person name="Mungpakdee S."/>
            <person name="Aury J.M."/>
            <person name="Da Silva C."/>
            <person name="Brinkmann H."/>
            <person name="Mikhaleva J."/>
            <person name="Olsen L.C."/>
            <person name="Jubin C."/>
            <person name="Canestro C."/>
            <person name="Bouquet J.M."/>
            <person name="Danks G."/>
            <person name="Poulain J."/>
            <person name="Campsteijn C."/>
            <person name="Adamski M."/>
            <person name="Cross I."/>
            <person name="Yadetie F."/>
            <person name="Muffato M."/>
            <person name="Louis A."/>
            <person name="Butcher S."/>
            <person name="Tsagkogeorga G."/>
            <person name="Konrad A."/>
            <person name="Singh S."/>
            <person name="Jensen M.F."/>
            <person name="Cong E.H."/>
            <person name="Eikeseth-Otteraa H."/>
            <person name="Noel B."/>
            <person name="Anthouard V."/>
            <person name="Porcel B.M."/>
            <person name="Kachouri-Lafond R."/>
            <person name="Nishino A."/>
            <person name="Ugolini M."/>
            <person name="Chourrout P."/>
            <person name="Nishida H."/>
            <person name="Aasland R."/>
            <person name="Huzurbazar S."/>
            <person name="Westhof E."/>
            <person name="Delsuc F."/>
            <person name="Lehrach H."/>
            <person name="Reinhardt R."/>
            <person name="Weissenbach J."/>
            <person name="Roy S.W."/>
            <person name="Artiguenave F."/>
            <person name="Postlethwait J.H."/>
            <person name="Manak J.R."/>
            <person name="Thompson E.M."/>
            <person name="Jaillon O."/>
            <person name="Du Pasquier L."/>
            <person name="Boudinot P."/>
            <person name="Liberles D.A."/>
            <person name="Volff J.N."/>
            <person name="Philippe H."/>
            <person name="Lenhard B."/>
            <person name="Roest Crollius H."/>
            <person name="Wincker P."/>
            <person name="Chourrout D."/>
        </authorList>
    </citation>
    <scope>NUCLEOTIDE SEQUENCE [LARGE SCALE GENOMIC DNA]</scope>
</reference>
<feature type="compositionally biased region" description="Basic and acidic residues" evidence="3">
    <location>
        <begin position="279"/>
        <end position="296"/>
    </location>
</feature>
<dbReference type="PROSITE" id="PS50084">
    <property type="entry name" value="KH_TYPE_1"/>
    <property type="match status" value="3"/>
</dbReference>
<gene>
    <name evidence="5" type="ORF">GSOID_T00012058001</name>
</gene>
<feature type="compositionally biased region" description="Low complexity" evidence="3">
    <location>
        <begin position="16"/>
        <end position="28"/>
    </location>
</feature>
<feature type="domain" description="K Homology" evidence="4">
    <location>
        <begin position="115"/>
        <end position="187"/>
    </location>
</feature>
<keyword evidence="1" id="KW-0677">Repeat</keyword>
<dbReference type="InParanoid" id="E4XZV3"/>
<dbReference type="GO" id="GO:0003723">
    <property type="term" value="F:RNA binding"/>
    <property type="evidence" value="ECO:0007669"/>
    <property type="project" value="UniProtKB-UniRule"/>
</dbReference>
<dbReference type="InterPro" id="IPR004088">
    <property type="entry name" value="KH_dom_type_1"/>
</dbReference>
<dbReference type="AlphaFoldDB" id="E4XZV3"/>
<feature type="region of interest" description="Disordered" evidence="3">
    <location>
        <begin position="275"/>
        <end position="298"/>
    </location>
</feature>